<evidence type="ECO:0000313" key="1">
    <source>
        <dbReference type="EMBL" id="MCV9385890.1"/>
    </source>
</evidence>
<comment type="caution">
    <text evidence="1">The sequence shown here is derived from an EMBL/GenBank/DDBJ whole genome shotgun (WGS) entry which is preliminary data.</text>
</comment>
<name>A0ABT3CQZ1_9BACT</name>
<dbReference type="SUPFAM" id="SSF50978">
    <property type="entry name" value="WD40 repeat-like"/>
    <property type="match status" value="1"/>
</dbReference>
<evidence type="ECO:0000313" key="2">
    <source>
        <dbReference type="Proteomes" id="UP001300692"/>
    </source>
</evidence>
<accession>A0ABT3CQZ1</accession>
<dbReference type="InterPro" id="IPR036322">
    <property type="entry name" value="WD40_repeat_dom_sf"/>
</dbReference>
<sequence length="251" mass="27742">MKRLFIFAIALTLLLTNCEDSGLDGFGFDSGVSEGGSIARFHITNTHLYVIDQDELMAFDITDFENVREVYSDYYGWEGSELETIYRYDQTLFVGTQTGVLIFDISSPDRPEYVSVYRHVTACDPVVTDGQVAYSTLRSGGICGGAEDILDIIDVSNLSDPKQMKSINMTSPYGLVLFDDWLYVGEGENGMKVFDVSTPSEAVEILSYSDIKARDFIRDGQNLIINTEDGLVQATVGSDGSLSVISQLNYN</sequence>
<dbReference type="EMBL" id="JAOYOD010000001">
    <property type="protein sequence ID" value="MCV9385890.1"/>
    <property type="molecule type" value="Genomic_DNA"/>
</dbReference>
<gene>
    <name evidence="1" type="ORF">N7U62_04410</name>
</gene>
<keyword evidence="2" id="KW-1185">Reference proteome</keyword>
<proteinExistence type="predicted"/>
<dbReference type="Pfam" id="PF08309">
    <property type="entry name" value="LVIVD"/>
    <property type="match status" value="2"/>
</dbReference>
<dbReference type="Proteomes" id="UP001300692">
    <property type="component" value="Unassembled WGS sequence"/>
</dbReference>
<dbReference type="RefSeq" id="WP_264136673.1">
    <property type="nucleotide sequence ID" value="NZ_JAOYOD010000001.1"/>
</dbReference>
<dbReference type="InterPro" id="IPR013211">
    <property type="entry name" value="LVIVD"/>
</dbReference>
<evidence type="ECO:0008006" key="3">
    <source>
        <dbReference type="Google" id="ProtNLM"/>
    </source>
</evidence>
<protein>
    <recommendedName>
        <fullName evidence="3">LVIVD repeat-containing protein</fullName>
    </recommendedName>
</protein>
<organism evidence="1 2">
    <name type="scientific">Reichenbachiella ulvae</name>
    <dbReference type="NCBI Taxonomy" id="2980104"/>
    <lineage>
        <taxon>Bacteria</taxon>
        <taxon>Pseudomonadati</taxon>
        <taxon>Bacteroidota</taxon>
        <taxon>Cytophagia</taxon>
        <taxon>Cytophagales</taxon>
        <taxon>Reichenbachiellaceae</taxon>
        <taxon>Reichenbachiella</taxon>
    </lineage>
</organism>
<reference evidence="1 2" key="1">
    <citation type="submission" date="2022-10" db="EMBL/GenBank/DDBJ databases">
        <title>Comparative genomics and taxonomic characterization of three novel marine species of genus Reichenbachiella exhibiting antioxidant and polysaccharide degradation activities.</title>
        <authorList>
            <person name="Muhammad N."/>
            <person name="Lee Y.-J."/>
            <person name="Ko J."/>
            <person name="Kim S.-G."/>
        </authorList>
    </citation>
    <scope>NUCLEOTIDE SEQUENCE [LARGE SCALE GENOMIC DNA]</scope>
    <source>
        <strain evidence="1 2">ABR2-5</strain>
    </source>
</reference>